<dbReference type="RefSeq" id="WP_148971823.1">
    <property type="nucleotide sequence ID" value="NZ_CP043316.1"/>
</dbReference>
<dbReference type="GO" id="GO:0005840">
    <property type="term" value="C:ribosome"/>
    <property type="evidence" value="ECO:0007669"/>
    <property type="project" value="UniProtKB-KW"/>
</dbReference>
<dbReference type="InterPro" id="IPR036791">
    <property type="entry name" value="Ribosomal_bL9_C_sf"/>
</dbReference>
<comment type="similarity">
    <text evidence="1 7">Belongs to the bacterial ribosomal protein bL9 family.</text>
</comment>
<evidence type="ECO:0000313" key="10">
    <source>
        <dbReference type="Proteomes" id="UP000325004"/>
    </source>
</evidence>
<proteinExistence type="inferred from homology"/>
<dbReference type="InterPro" id="IPR036935">
    <property type="entry name" value="Ribosomal_bL9_N_sf"/>
</dbReference>
<keyword evidence="2 7" id="KW-0699">rRNA-binding</keyword>
<comment type="function">
    <text evidence="7">Binds to the 23S rRNA.</text>
</comment>
<dbReference type="AlphaFoldDB" id="A0A5C0UHA9"/>
<dbReference type="Gene3D" id="3.40.5.10">
    <property type="entry name" value="Ribosomal protein L9, N-terminal domain"/>
    <property type="match status" value="1"/>
</dbReference>
<dbReference type="Pfam" id="PF01281">
    <property type="entry name" value="Ribosomal_L9_N"/>
    <property type="match status" value="1"/>
</dbReference>
<evidence type="ECO:0000313" key="9">
    <source>
        <dbReference type="EMBL" id="QEK38702.1"/>
    </source>
</evidence>
<dbReference type="KEGG" id="cpri:FZC34_02160"/>
<accession>A0A5C0UHA9</accession>
<evidence type="ECO:0000256" key="1">
    <source>
        <dbReference type="ARBA" id="ARBA00010605"/>
    </source>
</evidence>
<dbReference type="Proteomes" id="UP000325004">
    <property type="component" value="Chromosome"/>
</dbReference>
<dbReference type="SUPFAM" id="SSF55658">
    <property type="entry name" value="L9 N-domain-like"/>
    <property type="match status" value="1"/>
</dbReference>
<evidence type="ECO:0000256" key="2">
    <source>
        <dbReference type="ARBA" id="ARBA00022730"/>
    </source>
</evidence>
<dbReference type="OrthoDB" id="9788336at2"/>
<dbReference type="NCBIfam" id="TIGR00158">
    <property type="entry name" value="L9"/>
    <property type="match status" value="1"/>
</dbReference>
<dbReference type="GO" id="GO:0019843">
    <property type="term" value="F:rRNA binding"/>
    <property type="evidence" value="ECO:0007669"/>
    <property type="project" value="UniProtKB-UniRule"/>
</dbReference>
<keyword evidence="3 7" id="KW-0694">RNA-binding</keyword>
<dbReference type="GO" id="GO:1990904">
    <property type="term" value="C:ribonucleoprotein complex"/>
    <property type="evidence" value="ECO:0007669"/>
    <property type="project" value="UniProtKB-KW"/>
</dbReference>
<dbReference type="GO" id="GO:0003735">
    <property type="term" value="F:structural constituent of ribosome"/>
    <property type="evidence" value="ECO:0007669"/>
    <property type="project" value="InterPro"/>
</dbReference>
<name>A0A5C0UHA9_9PROT</name>
<protein>
    <recommendedName>
        <fullName evidence="6 7">Large ribosomal subunit protein bL9</fullName>
    </recommendedName>
</protein>
<reference evidence="9 10" key="1">
    <citation type="submission" date="2019-08" db="EMBL/GenBank/DDBJ databases">
        <title>Highly reduced genomes of protist endosymbionts show evolutionary convergence.</title>
        <authorList>
            <person name="George E."/>
            <person name="Husnik F."/>
            <person name="Tashyreva D."/>
            <person name="Prokopchuk G."/>
            <person name="Horak A."/>
            <person name="Kwong W.K."/>
            <person name="Lukes J."/>
            <person name="Keeling P.J."/>
        </authorList>
    </citation>
    <scope>NUCLEOTIDE SEQUENCE [LARGE SCALE GENOMIC DNA]</scope>
    <source>
        <strain evidence="9">1604LC</strain>
    </source>
</reference>
<dbReference type="InterPro" id="IPR020069">
    <property type="entry name" value="Ribosomal_bL9_C"/>
</dbReference>
<dbReference type="GO" id="GO:0006412">
    <property type="term" value="P:translation"/>
    <property type="evidence" value="ECO:0007669"/>
    <property type="project" value="UniProtKB-UniRule"/>
</dbReference>
<dbReference type="EMBL" id="CP043316">
    <property type="protein sequence ID" value="QEK38702.1"/>
    <property type="molecule type" value="Genomic_DNA"/>
</dbReference>
<dbReference type="Pfam" id="PF03948">
    <property type="entry name" value="Ribosomal_L9_C"/>
    <property type="match status" value="1"/>
</dbReference>
<evidence type="ECO:0000259" key="8">
    <source>
        <dbReference type="PROSITE" id="PS00651"/>
    </source>
</evidence>
<dbReference type="InterPro" id="IPR020594">
    <property type="entry name" value="Ribosomal_bL9_bac/chp"/>
</dbReference>
<feature type="domain" description="Ribosomal protein L9" evidence="8">
    <location>
        <begin position="20"/>
        <end position="47"/>
    </location>
</feature>
<dbReference type="Gene3D" id="3.10.430.100">
    <property type="entry name" value="Ribosomal protein L9, C-terminal domain"/>
    <property type="match status" value="1"/>
</dbReference>
<dbReference type="PROSITE" id="PS00651">
    <property type="entry name" value="RIBOSOMAL_L9"/>
    <property type="match status" value="1"/>
</dbReference>
<keyword evidence="4 7" id="KW-0689">Ribosomal protein</keyword>
<gene>
    <name evidence="7 9" type="primary">rplI</name>
    <name evidence="9" type="ORF">FZC34_02160</name>
</gene>
<sequence length="156" mass="17577">MKKTSHLISVVLKERLRGRGLPGDVVSVKRGYALNFLIPEGRAVMATKPNLEMLEQKRNDWLSIDEKRKAEGKAIKDQIDKITIDIEHNTVDGFRLYGSISSKEIIMQLADKGFAIKKEDIVMKPIKEIGSFTAQIHTYGNQSNITINVKSPEVIE</sequence>
<evidence type="ECO:0000256" key="3">
    <source>
        <dbReference type="ARBA" id="ARBA00022884"/>
    </source>
</evidence>
<evidence type="ECO:0000256" key="4">
    <source>
        <dbReference type="ARBA" id="ARBA00022980"/>
    </source>
</evidence>
<dbReference type="HAMAP" id="MF_00503">
    <property type="entry name" value="Ribosomal_bL9"/>
    <property type="match status" value="1"/>
</dbReference>
<evidence type="ECO:0000256" key="7">
    <source>
        <dbReference type="HAMAP-Rule" id="MF_00503"/>
    </source>
</evidence>
<evidence type="ECO:0000256" key="5">
    <source>
        <dbReference type="ARBA" id="ARBA00023274"/>
    </source>
</evidence>
<dbReference type="InterPro" id="IPR020070">
    <property type="entry name" value="Ribosomal_bL9_N"/>
</dbReference>
<dbReference type="InterPro" id="IPR000244">
    <property type="entry name" value="Ribosomal_bL9"/>
</dbReference>
<evidence type="ECO:0000256" key="6">
    <source>
        <dbReference type="ARBA" id="ARBA00035292"/>
    </source>
</evidence>
<dbReference type="SUPFAM" id="SSF55653">
    <property type="entry name" value="Ribosomal protein L9 C-domain"/>
    <property type="match status" value="1"/>
</dbReference>
<dbReference type="InterPro" id="IPR009027">
    <property type="entry name" value="Ribosomal_bL9/RNase_H1_N"/>
</dbReference>
<organism evidence="9 10">
    <name type="scientific">Candidatus Cytomitobacter primus</name>
    <dbReference type="NCBI Taxonomy" id="2066024"/>
    <lineage>
        <taxon>Bacteria</taxon>
        <taxon>Pseudomonadati</taxon>
        <taxon>Pseudomonadota</taxon>
        <taxon>Alphaproteobacteria</taxon>
        <taxon>Holosporales</taxon>
        <taxon>Holosporaceae</taxon>
        <taxon>Candidatus Cytomitobacter</taxon>
    </lineage>
</organism>
<keyword evidence="10" id="KW-1185">Reference proteome</keyword>
<keyword evidence="5 7" id="KW-0687">Ribonucleoprotein</keyword>
<dbReference type="PANTHER" id="PTHR21368">
    <property type="entry name" value="50S RIBOSOMAL PROTEIN L9"/>
    <property type="match status" value="1"/>
</dbReference>